<dbReference type="EMBL" id="CP106735">
    <property type="protein sequence ID" value="UXX78016.1"/>
    <property type="molecule type" value="Genomic_DNA"/>
</dbReference>
<proteinExistence type="predicted"/>
<dbReference type="CDD" id="cd07989">
    <property type="entry name" value="LPLAT_AGPAT-like"/>
    <property type="match status" value="1"/>
</dbReference>
<gene>
    <name evidence="6" type="ORF">N7E81_11660</name>
</gene>
<dbReference type="Proteomes" id="UP001062165">
    <property type="component" value="Chromosome"/>
</dbReference>
<feature type="transmembrane region" description="Helical" evidence="4">
    <location>
        <begin position="20"/>
        <end position="44"/>
    </location>
</feature>
<accession>A0ABY6CVT0</accession>
<dbReference type="RefSeq" id="WP_263049762.1">
    <property type="nucleotide sequence ID" value="NZ_CP106735.1"/>
</dbReference>
<evidence type="ECO:0000259" key="5">
    <source>
        <dbReference type="SMART" id="SM00563"/>
    </source>
</evidence>
<keyword evidence="2" id="KW-0808">Transferase</keyword>
<comment type="pathway">
    <text evidence="1">Lipid metabolism.</text>
</comment>
<organism evidence="6 7">
    <name type="scientific">Reichenbachiella carrageenanivorans</name>
    <dbReference type="NCBI Taxonomy" id="2979869"/>
    <lineage>
        <taxon>Bacteria</taxon>
        <taxon>Pseudomonadati</taxon>
        <taxon>Bacteroidota</taxon>
        <taxon>Cytophagia</taxon>
        <taxon>Cytophagales</taxon>
        <taxon>Reichenbachiellaceae</taxon>
        <taxon>Reichenbachiella</taxon>
    </lineage>
</organism>
<dbReference type="SMART" id="SM00563">
    <property type="entry name" value="PlsC"/>
    <property type="match status" value="1"/>
</dbReference>
<dbReference type="GO" id="GO:0016746">
    <property type="term" value="F:acyltransferase activity"/>
    <property type="evidence" value="ECO:0007669"/>
    <property type="project" value="UniProtKB-KW"/>
</dbReference>
<dbReference type="SUPFAM" id="SSF69593">
    <property type="entry name" value="Glycerol-3-phosphate (1)-acyltransferase"/>
    <property type="match status" value="1"/>
</dbReference>
<evidence type="ECO:0000313" key="6">
    <source>
        <dbReference type="EMBL" id="UXX78016.1"/>
    </source>
</evidence>
<evidence type="ECO:0000256" key="3">
    <source>
        <dbReference type="ARBA" id="ARBA00023315"/>
    </source>
</evidence>
<dbReference type="Pfam" id="PF01553">
    <property type="entry name" value="Acyltransferase"/>
    <property type="match status" value="1"/>
</dbReference>
<evidence type="ECO:0000313" key="7">
    <source>
        <dbReference type="Proteomes" id="UP001062165"/>
    </source>
</evidence>
<protein>
    <submittedName>
        <fullName evidence="6">1-acyl-sn-glycerol-3-phosphate acyltransferase</fullName>
    </submittedName>
</protein>
<sequence length="252" mass="29064">MNSDKVKTKPFRLIVNRLYVLYVGLVFILTFLLGTPIVLLAFLLKTDRLALLVNHYWAHIFFLLIGVPIQVVRKGKLDHQANYIFCPNHFSFLDIATMPFVPVPFKFVGKVSIVKVPLLGLVFKRFHITVDRTRLRDRYATYQKSIDALRSGFSLTVFPEGGIRASQPPQMENFKEGPFRMAIETGTALVPVTLADNWHIFPDDGQFLLKRKKCRMVIHEPIDPRGYTLDQLQDFQNDVHHIIQSELDRLNS</sequence>
<dbReference type="PANTHER" id="PTHR10434:SF66">
    <property type="entry name" value="PHOSPHOLIPID_GLYCEROL ACYLTRANSFERASE DOMAIN-CONTAINING PROTEIN"/>
    <property type="match status" value="1"/>
</dbReference>
<keyword evidence="7" id="KW-1185">Reference proteome</keyword>
<feature type="domain" description="Phospholipid/glycerol acyltransferase" evidence="5">
    <location>
        <begin position="83"/>
        <end position="197"/>
    </location>
</feature>
<feature type="transmembrane region" description="Helical" evidence="4">
    <location>
        <begin position="56"/>
        <end position="72"/>
    </location>
</feature>
<reference evidence="6" key="1">
    <citation type="submission" date="2022-10" db="EMBL/GenBank/DDBJ databases">
        <title>Comparative genomics and taxonomic characterization of three novel marine species of genus Reichenbachiella exhibiting antioxidant and polysaccharide degradation activities.</title>
        <authorList>
            <person name="Muhammad N."/>
            <person name="Lee Y.-J."/>
            <person name="Ko J."/>
            <person name="Kim S.-G."/>
        </authorList>
    </citation>
    <scope>NUCLEOTIDE SEQUENCE</scope>
    <source>
        <strain evidence="6">Wsw4-B4</strain>
    </source>
</reference>
<evidence type="ECO:0000256" key="4">
    <source>
        <dbReference type="SAM" id="Phobius"/>
    </source>
</evidence>
<keyword evidence="4" id="KW-0812">Transmembrane</keyword>
<keyword evidence="3 6" id="KW-0012">Acyltransferase</keyword>
<dbReference type="PANTHER" id="PTHR10434">
    <property type="entry name" value="1-ACYL-SN-GLYCEROL-3-PHOSPHATE ACYLTRANSFERASE"/>
    <property type="match status" value="1"/>
</dbReference>
<evidence type="ECO:0000256" key="2">
    <source>
        <dbReference type="ARBA" id="ARBA00022679"/>
    </source>
</evidence>
<evidence type="ECO:0000256" key="1">
    <source>
        <dbReference type="ARBA" id="ARBA00005189"/>
    </source>
</evidence>
<dbReference type="InterPro" id="IPR002123">
    <property type="entry name" value="Plipid/glycerol_acylTrfase"/>
</dbReference>
<name>A0ABY6CVT0_9BACT</name>
<keyword evidence="4" id="KW-0472">Membrane</keyword>
<keyword evidence="4" id="KW-1133">Transmembrane helix</keyword>